<gene>
    <name evidence="8" type="ORF">GZ78_05960</name>
</gene>
<dbReference type="RefSeq" id="WP_051785843.1">
    <property type="nucleotide sequence ID" value="NZ_JOKH01000001.1"/>
</dbReference>
<dbReference type="GO" id="GO:0016746">
    <property type="term" value="F:acyltransferase activity"/>
    <property type="evidence" value="ECO:0007669"/>
    <property type="project" value="UniProtKB-KW"/>
</dbReference>
<protein>
    <recommendedName>
        <fullName evidence="10">Lipid A biosynthesis acyltransferase</fullName>
    </recommendedName>
</protein>
<dbReference type="EMBL" id="JOKH01000001">
    <property type="protein sequence ID" value="KEQ19476.1"/>
    <property type="molecule type" value="Genomic_DNA"/>
</dbReference>
<comment type="caution">
    <text evidence="8">The sequence shown here is derived from an EMBL/GenBank/DDBJ whole genome shotgun (WGS) entry which is preliminary data.</text>
</comment>
<feature type="transmembrane region" description="Helical" evidence="7">
    <location>
        <begin position="12"/>
        <end position="36"/>
    </location>
</feature>
<name>A0A081NM03_9GAMM</name>
<evidence type="ECO:0000313" key="8">
    <source>
        <dbReference type="EMBL" id="KEQ19476.1"/>
    </source>
</evidence>
<dbReference type="Proteomes" id="UP000028073">
    <property type="component" value="Unassembled WGS sequence"/>
</dbReference>
<comment type="subcellular location">
    <subcellularLocation>
        <location evidence="1">Cell inner membrane</location>
    </subcellularLocation>
</comment>
<dbReference type="PANTHER" id="PTHR30606:SF10">
    <property type="entry name" value="PHOSPHATIDYLINOSITOL MANNOSIDE ACYLTRANSFERASE"/>
    <property type="match status" value="1"/>
</dbReference>
<dbReference type="AlphaFoldDB" id="A0A081NM03"/>
<evidence type="ECO:0000256" key="3">
    <source>
        <dbReference type="ARBA" id="ARBA00022519"/>
    </source>
</evidence>
<keyword evidence="4" id="KW-0808">Transferase</keyword>
<evidence type="ECO:0000256" key="6">
    <source>
        <dbReference type="ARBA" id="ARBA00023315"/>
    </source>
</evidence>
<keyword evidence="5 7" id="KW-0472">Membrane</keyword>
<dbReference type="CDD" id="cd07984">
    <property type="entry name" value="LPLAT_LABLAT-like"/>
    <property type="match status" value="1"/>
</dbReference>
<dbReference type="eggNOG" id="COG1560">
    <property type="taxonomic scope" value="Bacteria"/>
</dbReference>
<keyword evidence="6" id="KW-0012">Acyltransferase</keyword>
<evidence type="ECO:0000256" key="7">
    <source>
        <dbReference type="SAM" id="Phobius"/>
    </source>
</evidence>
<dbReference type="STRING" id="1137799.GZ78_05960"/>
<evidence type="ECO:0000256" key="4">
    <source>
        <dbReference type="ARBA" id="ARBA00022679"/>
    </source>
</evidence>
<evidence type="ECO:0000256" key="5">
    <source>
        <dbReference type="ARBA" id="ARBA00023136"/>
    </source>
</evidence>
<dbReference type="GO" id="GO:0009247">
    <property type="term" value="P:glycolipid biosynthetic process"/>
    <property type="evidence" value="ECO:0007669"/>
    <property type="project" value="UniProtKB-ARBA"/>
</dbReference>
<evidence type="ECO:0000256" key="2">
    <source>
        <dbReference type="ARBA" id="ARBA00022475"/>
    </source>
</evidence>
<evidence type="ECO:0000256" key="1">
    <source>
        <dbReference type="ARBA" id="ARBA00004533"/>
    </source>
</evidence>
<sequence>MKLSWKDSATNLLIGLFTRLPLAVYSAIGLILSYGLRVKKSHIARASLQQAIHPVSEKRLQEILRQSARHTVNYVLTLPVLNKVAYQLHHQNVLDQAFSEDKGIVIISLHMGPPDLGTMALSQLGLPATTLIGSGKHSPLVHSLGKGLLQQAGIDPIVKGDPTAVLQALKQKKAVFLYSDLRSREMPVTFFGQETRAPASGIMTAHLLKAPVLFHYCTLEDNQWQLHFEPVPLTHSGNKKQDAQHDLQQLMHRMEQVIRENPELWIWHYDRFKLKNQVSRSKGFSLFQSKPDVS</sequence>
<evidence type="ECO:0000313" key="9">
    <source>
        <dbReference type="Proteomes" id="UP000028073"/>
    </source>
</evidence>
<proteinExistence type="predicted"/>
<dbReference type="GO" id="GO:0005886">
    <property type="term" value="C:plasma membrane"/>
    <property type="evidence" value="ECO:0007669"/>
    <property type="project" value="UniProtKB-SubCell"/>
</dbReference>
<accession>A0A081NM03</accession>
<dbReference type="PANTHER" id="PTHR30606">
    <property type="entry name" value="LIPID A BIOSYNTHESIS LAUROYL ACYLTRANSFERASE"/>
    <property type="match status" value="1"/>
</dbReference>
<keyword evidence="7" id="KW-0812">Transmembrane</keyword>
<keyword evidence="2" id="KW-1003">Cell membrane</keyword>
<dbReference type="InterPro" id="IPR004960">
    <property type="entry name" value="LipA_acyltrans"/>
</dbReference>
<evidence type="ECO:0008006" key="10">
    <source>
        <dbReference type="Google" id="ProtNLM"/>
    </source>
</evidence>
<organism evidence="8 9">
    <name type="scientific">Endozoicomonas numazuensis</name>
    <dbReference type="NCBI Taxonomy" id="1137799"/>
    <lineage>
        <taxon>Bacteria</taxon>
        <taxon>Pseudomonadati</taxon>
        <taxon>Pseudomonadota</taxon>
        <taxon>Gammaproteobacteria</taxon>
        <taxon>Oceanospirillales</taxon>
        <taxon>Endozoicomonadaceae</taxon>
        <taxon>Endozoicomonas</taxon>
    </lineage>
</organism>
<dbReference type="OrthoDB" id="9803456at2"/>
<keyword evidence="7" id="KW-1133">Transmembrane helix</keyword>
<dbReference type="Pfam" id="PF03279">
    <property type="entry name" value="Lip_A_acyltrans"/>
    <property type="match status" value="1"/>
</dbReference>
<keyword evidence="3" id="KW-0997">Cell inner membrane</keyword>
<reference evidence="8 9" key="1">
    <citation type="submission" date="2014-06" db="EMBL/GenBank/DDBJ databases">
        <title>Whole Genome Sequences of Three Symbiotic Endozoicomonas Bacteria.</title>
        <authorList>
            <person name="Neave M.J."/>
            <person name="Apprill A."/>
            <person name="Voolstra C.R."/>
        </authorList>
    </citation>
    <scope>NUCLEOTIDE SEQUENCE [LARGE SCALE GENOMIC DNA]</scope>
    <source>
        <strain evidence="8 9">DSM 25634</strain>
    </source>
</reference>
<keyword evidence="9" id="KW-1185">Reference proteome</keyword>